<dbReference type="Gene3D" id="1.25.40.10">
    <property type="entry name" value="Tetratricopeptide repeat domain"/>
    <property type="match status" value="1"/>
</dbReference>
<feature type="compositionally biased region" description="Low complexity" evidence="1">
    <location>
        <begin position="1"/>
        <end position="12"/>
    </location>
</feature>
<feature type="region of interest" description="Disordered" evidence="1">
    <location>
        <begin position="1"/>
        <end position="34"/>
    </location>
</feature>
<gene>
    <name evidence="2" type="ORF">PCOR1329_LOCUS122</name>
</gene>
<name>A0ABN9PDI2_9DINO</name>
<evidence type="ECO:0000313" key="3">
    <source>
        <dbReference type="Proteomes" id="UP001189429"/>
    </source>
</evidence>
<dbReference type="Proteomes" id="UP001189429">
    <property type="component" value="Unassembled WGS sequence"/>
</dbReference>
<feature type="region of interest" description="Disordered" evidence="1">
    <location>
        <begin position="137"/>
        <end position="170"/>
    </location>
</feature>
<proteinExistence type="predicted"/>
<organism evidence="2 3">
    <name type="scientific">Prorocentrum cordatum</name>
    <dbReference type="NCBI Taxonomy" id="2364126"/>
    <lineage>
        <taxon>Eukaryota</taxon>
        <taxon>Sar</taxon>
        <taxon>Alveolata</taxon>
        <taxon>Dinophyceae</taxon>
        <taxon>Prorocentrales</taxon>
        <taxon>Prorocentraceae</taxon>
        <taxon>Prorocentrum</taxon>
    </lineage>
</organism>
<feature type="compositionally biased region" description="Low complexity" evidence="1">
    <location>
        <begin position="140"/>
        <end position="151"/>
    </location>
</feature>
<evidence type="ECO:0000256" key="1">
    <source>
        <dbReference type="SAM" id="MobiDB-lite"/>
    </source>
</evidence>
<accession>A0ABN9PDI2</accession>
<dbReference type="EMBL" id="CAUYUJ010000003">
    <property type="protein sequence ID" value="CAK0788171.1"/>
    <property type="molecule type" value="Genomic_DNA"/>
</dbReference>
<comment type="caution">
    <text evidence="2">The sequence shown here is derived from an EMBL/GenBank/DDBJ whole genome shotgun (WGS) entry which is preliminary data.</text>
</comment>
<reference evidence="2" key="1">
    <citation type="submission" date="2023-10" db="EMBL/GenBank/DDBJ databases">
        <authorList>
            <person name="Chen Y."/>
            <person name="Shah S."/>
            <person name="Dougan E. K."/>
            <person name="Thang M."/>
            <person name="Chan C."/>
        </authorList>
    </citation>
    <scope>NUCLEOTIDE SEQUENCE [LARGE SCALE GENOMIC DNA]</scope>
</reference>
<sequence>MAAGAADAAAGGVPKEEEEVQPIVKQPEEMTQQERSDFALRCKEVGNRGFKAGEWDYAILSYQEGLRYLQYAPHDAEFQPDRSFDHGGEAGLARDMALAVDLYNNLCHRTVRGAAERGRSAARSGLLHGGAAAGRWQPEGALPAGQGLPGARRVRPRLRGCPGVAEGRAR</sequence>
<evidence type="ECO:0000313" key="2">
    <source>
        <dbReference type="EMBL" id="CAK0788171.1"/>
    </source>
</evidence>
<dbReference type="InterPro" id="IPR011990">
    <property type="entry name" value="TPR-like_helical_dom_sf"/>
</dbReference>
<keyword evidence="3" id="KW-1185">Reference proteome</keyword>
<protein>
    <submittedName>
        <fullName evidence="2">Uncharacterized protein</fullName>
    </submittedName>
</protein>